<dbReference type="CDD" id="cd19368">
    <property type="entry name" value="TenA_C_AtTH2-like"/>
    <property type="match status" value="1"/>
</dbReference>
<proteinExistence type="predicted"/>
<accession>A0A438F172</accession>
<protein>
    <submittedName>
        <fullName evidence="2">Bifunctional TH2 protein, mitochondrial</fullName>
    </submittedName>
</protein>
<dbReference type="InterPro" id="IPR016084">
    <property type="entry name" value="Haem_Oase-like_multi-hlx"/>
</dbReference>
<dbReference type="InterPro" id="IPR050967">
    <property type="entry name" value="Thiamine_Salvage_TenA"/>
</dbReference>
<gene>
    <name evidence="2" type="primary">TH2_1</name>
    <name evidence="2" type="ORF">CK203_069056</name>
</gene>
<name>A0A438F172_VITVI</name>
<evidence type="ECO:0000313" key="3">
    <source>
        <dbReference type="Proteomes" id="UP000288805"/>
    </source>
</evidence>
<dbReference type="FunFam" id="1.20.910.10:FF:000006">
    <property type="entry name" value="Bifunctional TH2 protein, mitochondrial"/>
    <property type="match status" value="1"/>
</dbReference>
<comment type="caution">
    <text evidence="2">The sequence shown here is derived from an EMBL/GenBank/DDBJ whole genome shotgun (WGS) entry which is preliminary data.</text>
</comment>
<dbReference type="SUPFAM" id="SSF56784">
    <property type="entry name" value="HAD-like"/>
    <property type="match status" value="2"/>
</dbReference>
<dbReference type="Gene3D" id="1.20.910.10">
    <property type="entry name" value="Heme oxygenase-like"/>
    <property type="match status" value="1"/>
</dbReference>
<evidence type="ECO:0000259" key="1">
    <source>
        <dbReference type="Pfam" id="PF03070"/>
    </source>
</evidence>
<dbReference type="AlphaFoldDB" id="A0A438F172"/>
<dbReference type="GO" id="GO:0006772">
    <property type="term" value="P:thiamine metabolic process"/>
    <property type="evidence" value="ECO:0007669"/>
    <property type="project" value="UniProtKB-ARBA"/>
</dbReference>
<organism evidence="2 3">
    <name type="scientific">Vitis vinifera</name>
    <name type="common">Grape</name>
    <dbReference type="NCBI Taxonomy" id="29760"/>
    <lineage>
        <taxon>Eukaryota</taxon>
        <taxon>Viridiplantae</taxon>
        <taxon>Streptophyta</taxon>
        <taxon>Embryophyta</taxon>
        <taxon>Tracheophyta</taxon>
        <taxon>Spermatophyta</taxon>
        <taxon>Magnoliopsida</taxon>
        <taxon>eudicotyledons</taxon>
        <taxon>Gunneridae</taxon>
        <taxon>Pentapetalae</taxon>
        <taxon>rosids</taxon>
        <taxon>Vitales</taxon>
        <taxon>Vitaceae</taxon>
        <taxon>Viteae</taxon>
        <taxon>Vitis</taxon>
    </lineage>
</organism>
<reference evidence="2 3" key="1">
    <citation type="journal article" date="2018" name="PLoS Genet.">
        <title>Population sequencing reveals clonal diversity and ancestral inbreeding in the grapevine cultivar Chardonnay.</title>
        <authorList>
            <person name="Roach M.J."/>
            <person name="Johnson D.L."/>
            <person name="Bohlmann J."/>
            <person name="van Vuuren H.J."/>
            <person name="Jones S.J."/>
            <person name="Pretorius I.S."/>
            <person name="Schmidt S.A."/>
            <person name="Borneman A.R."/>
        </authorList>
    </citation>
    <scope>NUCLEOTIDE SEQUENCE [LARGE SCALE GENOMIC DNA]</scope>
    <source>
        <strain evidence="3">cv. Chardonnay</strain>
        <tissue evidence="2">Leaf</tissue>
    </source>
</reference>
<dbReference type="Gene3D" id="3.40.50.1000">
    <property type="entry name" value="HAD superfamily/HAD-like"/>
    <property type="match status" value="1"/>
</dbReference>
<dbReference type="EMBL" id="QGNW01001142">
    <property type="protein sequence ID" value="RVW53711.1"/>
    <property type="molecule type" value="Genomic_DNA"/>
</dbReference>
<dbReference type="Proteomes" id="UP000288805">
    <property type="component" value="Unassembled WGS sequence"/>
</dbReference>
<dbReference type="PANTHER" id="PTHR43198">
    <property type="entry name" value="BIFUNCTIONAL TH2 PROTEIN"/>
    <property type="match status" value="1"/>
</dbReference>
<evidence type="ECO:0000313" key="2">
    <source>
        <dbReference type="EMBL" id="RVW53711.1"/>
    </source>
</evidence>
<dbReference type="InterPro" id="IPR023214">
    <property type="entry name" value="HAD_sf"/>
</dbReference>
<dbReference type="InterPro" id="IPR036412">
    <property type="entry name" value="HAD-like_sf"/>
</dbReference>
<dbReference type="InterPro" id="IPR004305">
    <property type="entry name" value="Thiaminase-2/PQQC"/>
</dbReference>
<sequence>MGGVVDEEGIARKFWIKFRNDSVVAMYTPFLVCLASGKLDSDAFLHCISQDVHFLKAFSQAYEIADDCADDDEDKDAIRKMRKLVIKALRMRDDAVRDWGFDLPKEIPYNSATSKYTDFLLATASGKTATPFEKTKVAAYTLAAIAPYMRFYAFISNEIQTLLDPNDGSHKYKKWIDSYSSQSFEASALQNEDLLDKLSISLTGEELEILEKVYHQATKLEVDFFYAQPVVQQTIVPLSRVHDHAKYHLTVFCDFDMTCTPIDSSALLAEIAIVTAPKIDLNASETQLVRMSSTDLKNTWGVLSTQYTEELEKCMESIVPVKQSGVLKGLNLEDIKRAGQGLILQDGCTGFFQKILKNDNLKADVNVLSYCWCGDFIRSAFSSVAMKFFATSGNEILCNKQGRRKISTHFIHSVPEVRRDPQQNAAGACLTYFTYSWHLPQNSHLLENEREWGLLPLSYIYEYVICFHTVGMAISLDQHFHQVMDDRLDNGHGISLLGDLGVVRVYSNELAYEESISTGEIIKKMESAMEKLQAFKDILKEGCSNDMEHLTVYIGGSIGDLLCLLEADIGIVIGSSLNLRRLGDQFGVSFVPLFSGLVKKQQQLIEGGSPNWKGLSGTLYTVSSWTEINAFILGS</sequence>
<dbReference type="PANTHER" id="PTHR43198:SF9">
    <property type="entry name" value="AMINOPYRIMIDINE AMINOHYDROLASE, MITOCHONDRIAL ISOFORM X1-RELATED"/>
    <property type="match status" value="1"/>
</dbReference>
<feature type="domain" description="Thiaminase-2/PQQC" evidence="1">
    <location>
        <begin position="29"/>
        <end position="225"/>
    </location>
</feature>
<dbReference type="SUPFAM" id="SSF48613">
    <property type="entry name" value="Heme oxygenase-like"/>
    <property type="match status" value="1"/>
</dbReference>
<dbReference type="Pfam" id="PF03070">
    <property type="entry name" value="TENA_THI-4"/>
    <property type="match status" value="1"/>
</dbReference>